<dbReference type="InterPro" id="IPR011990">
    <property type="entry name" value="TPR-like_helical_dom_sf"/>
</dbReference>
<evidence type="ECO:0000256" key="1">
    <source>
        <dbReference type="ARBA" id="ARBA00022737"/>
    </source>
</evidence>
<feature type="domain" description="Fungal STAND N-terminal Goodbye" evidence="2">
    <location>
        <begin position="21"/>
        <end position="140"/>
    </location>
</feature>
<name>A0A2K1R003_9PEZI</name>
<dbReference type="PANTHER" id="PTHR10039">
    <property type="entry name" value="AMELOGENIN"/>
    <property type="match status" value="1"/>
</dbReference>
<dbReference type="SUPFAM" id="SSF48452">
    <property type="entry name" value="TPR-like"/>
    <property type="match status" value="1"/>
</dbReference>
<dbReference type="Gene3D" id="1.25.40.10">
    <property type="entry name" value="Tetratricopeptide repeat domain"/>
    <property type="match status" value="1"/>
</dbReference>
<evidence type="ECO:0000259" key="3">
    <source>
        <dbReference type="Pfam" id="PF24883"/>
    </source>
</evidence>
<dbReference type="SUPFAM" id="SSF52540">
    <property type="entry name" value="P-loop containing nucleoside triphosphate hydrolases"/>
    <property type="match status" value="1"/>
</dbReference>
<keyword evidence="1" id="KW-0677">Repeat</keyword>
<dbReference type="OrthoDB" id="448455at2759"/>
<comment type="caution">
    <text evidence="4">The sequence shown here is derived from an EMBL/GenBank/DDBJ whole genome shotgun (WGS) entry which is preliminary data.</text>
</comment>
<evidence type="ECO:0000313" key="4">
    <source>
        <dbReference type="EMBL" id="PNS20560.1"/>
    </source>
</evidence>
<evidence type="ECO:0008006" key="6">
    <source>
        <dbReference type="Google" id="ProtNLM"/>
    </source>
</evidence>
<gene>
    <name evidence="4" type="ORF">CAC42_6010</name>
</gene>
<dbReference type="Proteomes" id="UP000243797">
    <property type="component" value="Unassembled WGS sequence"/>
</dbReference>
<dbReference type="Gene3D" id="3.40.50.300">
    <property type="entry name" value="P-loop containing nucleotide triphosphate hydrolases"/>
    <property type="match status" value="1"/>
</dbReference>
<dbReference type="Pfam" id="PF24883">
    <property type="entry name" value="NPHP3_N"/>
    <property type="match status" value="1"/>
</dbReference>
<reference evidence="4 5" key="1">
    <citation type="submission" date="2017-06" db="EMBL/GenBank/DDBJ databases">
        <title>Draft genome sequence of a variant of Elsinoe murrayae.</title>
        <authorList>
            <person name="Cheng Q."/>
        </authorList>
    </citation>
    <scope>NUCLEOTIDE SEQUENCE [LARGE SCALE GENOMIC DNA]</scope>
    <source>
        <strain evidence="4 5">CQ-2017a</strain>
    </source>
</reference>
<feature type="domain" description="Nephrocystin 3-like N-terminal" evidence="3">
    <location>
        <begin position="293"/>
        <end position="455"/>
    </location>
</feature>
<dbReference type="InterPro" id="IPR031350">
    <property type="entry name" value="Goodbye_dom"/>
</dbReference>
<dbReference type="EMBL" id="NKHZ01000025">
    <property type="protein sequence ID" value="PNS20560.1"/>
    <property type="molecule type" value="Genomic_DNA"/>
</dbReference>
<dbReference type="InterPro" id="IPR056884">
    <property type="entry name" value="NPHP3-like_N"/>
</dbReference>
<protein>
    <recommendedName>
        <fullName evidence="6">Fungal STAND N-terminal Goodbye domain-containing protein</fullName>
    </recommendedName>
</protein>
<evidence type="ECO:0000259" key="2">
    <source>
        <dbReference type="Pfam" id="PF17109"/>
    </source>
</evidence>
<dbReference type="PANTHER" id="PTHR10039:SF17">
    <property type="entry name" value="FUNGAL STAND N-TERMINAL GOODBYE DOMAIN-CONTAINING PROTEIN-RELATED"/>
    <property type="match status" value="1"/>
</dbReference>
<dbReference type="Pfam" id="PF17109">
    <property type="entry name" value="Goodbye"/>
    <property type="match status" value="1"/>
</dbReference>
<sequence length="1475" mass="166979">MQGEMSAVPSSGANTGLGGLWSDAIDQYYAASGRSRPLDEGIKTLSSLESLTAIIEQRAKDFAVKRSRHKPLFAPLKSCLTFFTVLTGAGQSAASASPFPAAGVVLGAVANLLKACEDVTVAYDALENLLEQVATTMQRISGREIDRMDSRIQHATARILAAILVVLGTAEKMISQSRGRQFARSFFTSNDLVQDALAGLDRAITAERDLVITDTHEKVLDLKNVAESLASSVGRNGLDMKDELRQLRYADDLAKEERRSELHDAALARLLSYEHDTSNSELYRTTKLARTPGTAEWLRKDPTFEDWMQGGPPLLWITGSPGMGKTILASATIQWLRERTSQDPLPYACVAYMYFKGGVPAQQTMFQMVKAVVRQVAEEDSRFRQAVHEILARKRDLFDDPVTAWRNLLVDYYMPLGRRSSPRQPVLVVIDGLDEASVEERNLIMQSLLLIAERNGTVEASGLRVAIFCRPDVAAGTYFEGSRLFMGGLSRKLEVTALRNRKGMREYTTARIKRTAVMKTQKNRYPERYKRQMRELVESIVNRADGMFLWAKLMIDILSVRKTLDDMKKTIASTPEGLDIILYNTFQRVAALEAPDDHFAADLISFVLCIKKPLSTAELAVLLFMAHNKFYQVIESELAFRFASVLRLTGPLSEEISGSKRRGREYEQRLIANENVDAAAEVDHARSDESLDDFASDSDEILDFDAQHSDDAHSDQHEDGSSVSSHVDSDETAEIPEIWHKQTIVFGHESIREILLKQTTSDRTWGPCHAVNYNLDDFRVRLFIVLVDILQGQVSDRYTLLPLCQYARTYWLQHLSEIDFTRVPSHLRITAAQKMAAFLRNGPQAWALLYGAEAEMWDQWIYTDRYRQLVKHFLIEHREHFETETQDWVDRFKTHGLQEVLLGSIFIEAVFYWLTKTGWDDRKYLSKGESFVAFLVLWGHLEEWDGEKVRQYSRYTSISEFTTDEILTAANTYKIERTAHWYVGVGWMLLFGPGQQRQLLAKEYFEQARSLDPEGWVIHEGLGIYYTKSGKDYKLADTHFRLAKQYLPPQHPAAINIALRIARAARKLGDAQYAINTAQEAWDTDNSEETLQTVFDAYYHTGQYDAYLNKLRERSIWHMTATGINCLYEQVKYQARNDGNCPFFQQARWIALNHDRAGIVAVVNDPIRAQILELKPEQISIADMRVCHDVSRFLMRFDDRDPLSTIAPICTHVLFLIEALPKPQAAALYIQWNVSASLLTSIHLKAALSSPDPAPHLAVLTSLSTPRAFHHPMTHSLLSTSALATFHDMRGTATPVKTRDLTRPVALHALSWLGDDDPCNDQEAYLGLGKALLALQSEQHDAQMALAFALLPLWEKTRGENGREGRRDTLVPTDVSGKVRYGGGWIAMNCSGCEKGEAHRELWVCRVCREVLLCEGCREMVREGKCGYRLCGKEHETVMIWPVVEEARKVMDDVVDGHNGLLEEWIDEMERKWKT</sequence>
<dbReference type="InterPro" id="IPR027417">
    <property type="entry name" value="P-loop_NTPase"/>
</dbReference>
<keyword evidence="5" id="KW-1185">Reference proteome</keyword>
<organism evidence="4 5">
    <name type="scientific">Sphaceloma murrayae</name>
    <dbReference type="NCBI Taxonomy" id="2082308"/>
    <lineage>
        <taxon>Eukaryota</taxon>
        <taxon>Fungi</taxon>
        <taxon>Dikarya</taxon>
        <taxon>Ascomycota</taxon>
        <taxon>Pezizomycotina</taxon>
        <taxon>Dothideomycetes</taxon>
        <taxon>Dothideomycetidae</taxon>
        <taxon>Myriangiales</taxon>
        <taxon>Elsinoaceae</taxon>
        <taxon>Sphaceloma</taxon>
    </lineage>
</organism>
<accession>A0A2K1R003</accession>
<evidence type="ECO:0000313" key="5">
    <source>
        <dbReference type="Proteomes" id="UP000243797"/>
    </source>
</evidence>
<proteinExistence type="predicted"/>
<dbReference type="InParanoid" id="A0A2K1R003"/>